<proteinExistence type="predicted"/>
<keyword evidence="4" id="KW-1185">Reference proteome</keyword>
<evidence type="ECO:0000313" key="3">
    <source>
        <dbReference type="EMBL" id="MEQ2183481.1"/>
    </source>
</evidence>
<keyword evidence="2" id="KW-0732">Signal</keyword>
<feature type="non-terminal residue" evidence="3">
    <location>
        <position position="1"/>
    </location>
</feature>
<protein>
    <submittedName>
        <fullName evidence="3">Uncharacterized protein</fullName>
    </submittedName>
</protein>
<name>A0ABV0PJ37_9TELE</name>
<feature type="region of interest" description="Disordered" evidence="1">
    <location>
        <begin position="84"/>
        <end position="108"/>
    </location>
</feature>
<accession>A0ABV0PJ37</accession>
<gene>
    <name evidence="3" type="ORF">GOODEAATRI_033108</name>
</gene>
<comment type="caution">
    <text evidence="3">The sequence shown here is derived from an EMBL/GenBank/DDBJ whole genome shotgun (WGS) entry which is preliminary data.</text>
</comment>
<dbReference type="Proteomes" id="UP001476798">
    <property type="component" value="Unassembled WGS sequence"/>
</dbReference>
<dbReference type="EMBL" id="JAHRIO010076574">
    <property type="protein sequence ID" value="MEQ2183481.1"/>
    <property type="molecule type" value="Genomic_DNA"/>
</dbReference>
<evidence type="ECO:0000256" key="1">
    <source>
        <dbReference type="SAM" id="MobiDB-lite"/>
    </source>
</evidence>
<dbReference type="PANTHER" id="PTHR12156">
    <property type="entry name" value="PLECKSTRIN HOMOLOGY-LIKE DOMAIN, FAMILY B, MEMBER 3"/>
    <property type="match status" value="1"/>
</dbReference>
<evidence type="ECO:0000256" key="2">
    <source>
        <dbReference type="SAM" id="SignalP"/>
    </source>
</evidence>
<feature type="chain" id="PRO_5045610395" evidence="2">
    <location>
        <begin position="49"/>
        <end position="136"/>
    </location>
</feature>
<feature type="signal peptide" evidence="2">
    <location>
        <begin position="1"/>
        <end position="48"/>
    </location>
</feature>
<dbReference type="PANTHER" id="PTHR12156:SF23">
    <property type="entry name" value="PLECKSTRIN HOMOLOGY-LIKE DOMAIN FAMILY B MEMBER 1"/>
    <property type="match status" value="1"/>
</dbReference>
<reference evidence="3 4" key="1">
    <citation type="submission" date="2021-06" db="EMBL/GenBank/DDBJ databases">
        <authorList>
            <person name="Palmer J.M."/>
        </authorList>
    </citation>
    <scope>NUCLEOTIDE SEQUENCE [LARGE SCALE GENOMIC DNA]</scope>
    <source>
        <strain evidence="3 4">GA_2019</strain>
        <tissue evidence="3">Muscle</tissue>
    </source>
</reference>
<sequence>GHCCTSCSLDGAGCCHAKPIQVFKVTFSLVLMKTACLLLLSCCSDSSACGLEAQRIEEMEKMLKEAQQEKARLIENREREVQARRQMLEEERRRREEAERRLQDESAHRRRLVEEEVKMREKQFSQVSGAAGREEE</sequence>
<dbReference type="InterPro" id="IPR052212">
    <property type="entry name" value="PH-like_domain"/>
</dbReference>
<organism evidence="3 4">
    <name type="scientific">Goodea atripinnis</name>
    <dbReference type="NCBI Taxonomy" id="208336"/>
    <lineage>
        <taxon>Eukaryota</taxon>
        <taxon>Metazoa</taxon>
        <taxon>Chordata</taxon>
        <taxon>Craniata</taxon>
        <taxon>Vertebrata</taxon>
        <taxon>Euteleostomi</taxon>
        <taxon>Actinopterygii</taxon>
        <taxon>Neopterygii</taxon>
        <taxon>Teleostei</taxon>
        <taxon>Neoteleostei</taxon>
        <taxon>Acanthomorphata</taxon>
        <taxon>Ovalentaria</taxon>
        <taxon>Atherinomorphae</taxon>
        <taxon>Cyprinodontiformes</taxon>
        <taxon>Goodeidae</taxon>
        <taxon>Goodea</taxon>
    </lineage>
</organism>
<evidence type="ECO:0000313" key="4">
    <source>
        <dbReference type="Proteomes" id="UP001476798"/>
    </source>
</evidence>